<dbReference type="EMBL" id="JACEFO010002248">
    <property type="protein sequence ID" value="KAF8670843.1"/>
    <property type="molecule type" value="Genomic_DNA"/>
</dbReference>
<organism evidence="5 6">
    <name type="scientific">Digitaria exilis</name>
    <dbReference type="NCBI Taxonomy" id="1010633"/>
    <lineage>
        <taxon>Eukaryota</taxon>
        <taxon>Viridiplantae</taxon>
        <taxon>Streptophyta</taxon>
        <taxon>Embryophyta</taxon>
        <taxon>Tracheophyta</taxon>
        <taxon>Spermatophyta</taxon>
        <taxon>Magnoliopsida</taxon>
        <taxon>Liliopsida</taxon>
        <taxon>Poales</taxon>
        <taxon>Poaceae</taxon>
        <taxon>PACMAD clade</taxon>
        <taxon>Panicoideae</taxon>
        <taxon>Panicodae</taxon>
        <taxon>Paniceae</taxon>
        <taxon>Anthephorinae</taxon>
        <taxon>Digitaria</taxon>
    </lineage>
</organism>
<keyword evidence="3" id="KW-0539">Nucleus</keyword>
<name>A0A835ARN1_9POAL</name>
<feature type="region of interest" description="Disordered" evidence="4">
    <location>
        <begin position="513"/>
        <end position="552"/>
    </location>
</feature>
<keyword evidence="6" id="KW-1185">Reference proteome</keyword>
<feature type="region of interest" description="Disordered" evidence="4">
    <location>
        <begin position="193"/>
        <end position="230"/>
    </location>
</feature>
<evidence type="ECO:0000256" key="1">
    <source>
        <dbReference type="ARBA" id="ARBA00023015"/>
    </source>
</evidence>
<sequence length="734" mass="80595">MWVQHVMPYISSHSPVVFFHALSPRSIHGRFPPLDLALSSPLLDPCQAPAPPSIAGPRFYWRGVRPFGGDCDEILTTRKQNVWLPCPWGHIAAAPQHIEARRRQPLLHHLFPQFAWRCRSDAHGINNISSGIPKRSTMLASCWYLSSSGNSDYPLTISTMIASMGHGMDEAERPAGDARVGATDGRAACAANLQQPRAKLGLGSDKHDGEERRSANGKKTGEERGGPGTCQVHVSVQSAASLMWTRLNKEREARRRFVRRRHRLKLPCDSPAPSARCRISSSTSKIYLQQDTRAKSLARTHSLLRCSSVLCSQISPFHLHQKSHRDSRRRKRRQQHGSCSGFPAASASRVDGRSFSRELQVVVEGVAWHGQGVHGHGAVIGAEQNDMEGMRHGVAKEASIATISKLPFPPPAGYITNLPGRSGPGPCLSNHAMASNSSSQWTKQEDKMFERALAEVRRHYQLLVEDVAKIESGGVPFHWYAASPPPSTLQREELKASRRNCAVVSNAPAASLSGYRNSSTMRPSPSSRTHTVVDPPAQALPPPLHTGNPVDQPPPPLQQAEICLRMRRLQGGHNANAPPPHIQSWTGDATNMPPTKVTVKAFARLGTMPAARTRSCKQHAPLASIMHLLEEARPSSKCHLDQHQISNTIGKEKGSATFYATAPITRAKPALTPPYPGHHGSDLAWRIVHLYNHFRAEMSISLVDLLVNCGRSGQEVDLLINCGRSGQEWRTVRC</sequence>
<evidence type="ECO:0000313" key="5">
    <source>
        <dbReference type="EMBL" id="KAF8670843.1"/>
    </source>
</evidence>
<keyword evidence="2" id="KW-0804">Transcription</keyword>
<reference evidence="5" key="1">
    <citation type="submission" date="2020-07" db="EMBL/GenBank/DDBJ databases">
        <title>Genome sequence and genetic diversity analysis of an under-domesticated orphan crop, white fonio (Digitaria exilis).</title>
        <authorList>
            <person name="Bennetzen J.L."/>
            <person name="Chen S."/>
            <person name="Ma X."/>
            <person name="Wang X."/>
            <person name="Yssel A.E.J."/>
            <person name="Chaluvadi S.R."/>
            <person name="Johnson M."/>
            <person name="Gangashetty P."/>
            <person name="Hamidou F."/>
            <person name="Sanogo M.D."/>
            <person name="Zwaenepoel A."/>
            <person name="Wallace J."/>
            <person name="Van De Peer Y."/>
            <person name="Van Deynze A."/>
        </authorList>
    </citation>
    <scope>NUCLEOTIDE SEQUENCE</scope>
    <source>
        <tissue evidence="5">Leaves</tissue>
    </source>
</reference>
<proteinExistence type="predicted"/>
<dbReference type="GO" id="GO:0003700">
    <property type="term" value="F:DNA-binding transcription factor activity"/>
    <property type="evidence" value="ECO:0007669"/>
    <property type="project" value="InterPro"/>
</dbReference>
<evidence type="ECO:0000313" key="6">
    <source>
        <dbReference type="Proteomes" id="UP000636709"/>
    </source>
</evidence>
<dbReference type="PANTHER" id="PTHR43952">
    <property type="entry name" value="MYB FAMILY TRANSCRIPTION FACTOR-RELATED"/>
    <property type="match status" value="1"/>
</dbReference>
<comment type="caution">
    <text evidence="5">The sequence shown here is derived from an EMBL/GenBank/DDBJ whole genome shotgun (WGS) entry which is preliminary data.</text>
</comment>
<dbReference type="Proteomes" id="UP000636709">
    <property type="component" value="Unassembled WGS sequence"/>
</dbReference>
<accession>A0A835ARN1</accession>
<dbReference type="AlphaFoldDB" id="A0A835ARN1"/>
<feature type="compositionally biased region" description="Basic residues" evidence="4">
    <location>
        <begin position="320"/>
        <end position="335"/>
    </location>
</feature>
<dbReference type="PANTHER" id="PTHR43952:SF75">
    <property type="entry name" value="PROTEIN RADIALIS-LIKE 6"/>
    <property type="match status" value="1"/>
</dbReference>
<evidence type="ECO:0000256" key="3">
    <source>
        <dbReference type="ARBA" id="ARBA00023242"/>
    </source>
</evidence>
<gene>
    <name evidence="5" type="ORF">HU200_050106</name>
</gene>
<evidence type="ECO:0000256" key="4">
    <source>
        <dbReference type="SAM" id="MobiDB-lite"/>
    </source>
</evidence>
<dbReference type="InterPro" id="IPR044636">
    <property type="entry name" value="RADIALIS-like"/>
</dbReference>
<protein>
    <submittedName>
        <fullName evidence="5">Uncharacterized protein</fullName>
    </submittedName>
</protein>
<keyword evidence="1" id="KW-0805">Transcription regulation</keyword>
<evidence type="ECO:0000256" key="2">
    <source>
        <dbReference type="ARBA" id="ARBA00023163"/>
    </source>
</evidence>
<feature type="compositionally biased region" description="Low complexity" evidence="4">
    <location>
        <begin position="518"/>
        <end position="529"/>
    </location>
</feature>
<feature type="compositionally biased region" description="Basic and acidic residues" evidence="4">
    <location>
        <begin position="204"/>
        <end position="225"/>
    </location>
</feature>
<feature type="region of interest" description="Disordered" evidence="4">
    <location>
        <begin position="320"/>
        <end position="347"/>
    </location>
</feature>